<dbReference type="SUPFAM" id="SSF55729">
    <property type="entry name" value="Acyl-CoA N-acyltransferases (Nat)"/>
    <property type="match status" value="1"/>
</dbReference>
<dbReference type="InterPro" id="IPR052523">
    <property type="entry name" value="Trichothecene_AcTrans"/>
</dbReference>
<evidence type="ECO:0000259" key="1">
    <source>
        <dbReference type="PROSITE" id="PS51186"/>
    </source>
</evidence>
<dbReference type="Pfam" id="PF13474">
    <property type="entry name" value="SnoaL_3"/>
    <property type="match status" value="1"/>
</dbReference>
<dbReference type="PROSITE" id="PS51186">
    <property type="entry name" value="GNAT"/>
    <property type="match status" value="1"/>
</dbReference>
<comment type="caution">
    <text evidence="2">The sequence shown here is derived from an EMBL/GenBank/DDBJ whole genome shotgun (WGS) entry which is preliminary data.</text>
</comment>
<accession>A0ABN2WDW4</accession>
<dbReference type="RefSeq" id="WP_291799345.1">
    <property type="nucleotide sequence ID" value="NZ_BAAAPZ010000002.1"/>
</dbReference>
<organism evidence="2 3">
    <name type="scientific">Brevibacterium salitolerans</name>
    <dbReference type="NCBI Taxonomy" id="1403566"/>
    <lineage>
        <taxon>Bacteria</taxon>
        <taxon>Bacillati</taxon>
        <taxon>Actinomycetota</taxon>
        <taxon>Actinomycetes</taxon>
        <taxon>Micrococcales</taxon>
        <taxon>Brevibacteriaceae</taxon>
        <taxon>Brevibacterium</taxon>
    </lineage>
</organism>
<gene>
    <name evidence="2" type="ORF">GCM10009823_05310</name>
</gene>
<dbReference type="CDD" id="cd04301">
    <property type="entry name" value="NAT_SF"/>
    <property type="match status" value="1"/>
</dbReference>
<dbReference type="InterPro" id="IPR037401">
    <property type="entry name" value="SnoaL-like"/>
</dbReference>
<sequence>MNTSILLARPSDLDPAADTLSSAFEQYPWTRHVIPETGYTARLRQLQRLYLGYAHAHGLVAVTEDLAGVIALLPPTAPEPDTEMIEQIIQLHGDRIDRIAPGEPPAGAWRLETLGVRPDRQGRGIATALLTFALAEVADRGGKQVVLDTSDPRNVRLYERHGFRVTAHIPGTDGPPVWTMRAAIERPPGHVTSFPASAEVALSEYLKATNTHDFDQVEKILTPGAVYFFGDATCVGLTEVRAYFESTWAAIPDERYWAEDISWVVAGADAAVAVYTYRWSGTLDGAPRSGAGRATNVFTRTGQGWRLTHEHLSGLPVTENPRAQEETA</sequence>
<dbReference type="SUPFAM" id="SSF54427">
    <property type="entry name" value="NTF2-like"/>
    <property type="match status" value="1"/>
</dbReference>
<feature type="domain" description="N-acetyltransferase" evidence="1">
    <location>
        <begin position="56"/>
        <end position="185"/>
    </location>
</feature>
<protein>
    <recommendedName>
        <fullName evidence="1">N-acetyltransferase domain-containing protein</fullName>
    </recommendedName>
</protein>
<keyword evidence="3" id="KW-1185">Reference proteome</keyword>
<evidence type="ECO:0000313" key="3">
    <source>
        <dbReference type="Proteomes" id="UP001500984"/>
    </source>
</evidence>
<name>A0ABN2WDW4_9MICO</name>
<dbReference type="Gene3D" id="3.10.450.50">
    <property type="match status" value="1"/>
</dbReference>
<dbReference type="PANTHER" id="PTHR42791:SF1">
    <property type="entry name" value="N-ACETYLTRANSFERASE DOMAIN-CONTAINING PROTEIN"/>
    <property type="match status" value="1"/>
</dbReference>
<evidence type="ECO:0000313" key="2">
    <source>
        <dbReference type="EMBL" id="GAA2089488.1"/>
    </source>
</evidence>
<dbReference type="InterPro" id="IPR016181">
    <property type="entry name" value="Acyl_CoA_acyltransferase"/>
</dbReference>
<dbReference type="Pfam" id="PF00583">
    <property type="entry name" value="Acetyltransf_1"/>
    <property type="match status" value="1"/>
</dbReference>
<reference evidence="2 3" key="1">
    <citation type="journal article" date="2019" name="Int. J. Syst. Evol. Microbiol.">
        <title>The Global Catalogue of Microorganisms (GCM) 10K type strain sequencing project: providing services to taxonomists for standard genome sequencing and annotation.</title>
        <authorList>
            <consortium name="The Broad Institute Genomics Platform"/>
            <consortium name="The Broad Institute Genome Sequencing Center for Infectious Disease"/>
            <person name="Wu L."/>
            <person name="Ma J."/>
        </authorList>
    </citation>
    <scope>NUCLEOTIDE SEQUENCE [LARGE SCALE GENOMIC DNA]</scope>
    <source>
        <strain evidence="2 3">JCM 15900</strain>
    </source>
</reference>
<dbReference type="InterPro" id="IPR032710">
    <property type="entry name" value="NTF2-like_dom_sf"/>
</dbReference>
<dbReference type="Gene3D" id="3.40.630.30">
    <property type="match status" value="1"/>
</dbReference>
<dbReference type="Proteomes" id="UP001500984">
    <property type="component" value="Unassembled WGS sequence"/>
</dbReference>
<dbReference type="PANTHER" id="PTHR42791">
    <property type="entry name" value="GNAT FAMILY ACETYLTRANSFERASE"/>
    <property type="match status" value="1"/>
</dbReference>
<proteinExistence type="predicted"/>
<dbReference type="InterPro" id="IPR000182">
    <property type="entry name" value="GNAT_dom"/>
</dbReference>
<dbReference type="EMBL" id="BAAAPZ010000002">
    <property type="protein sequence ID" value="GAA2089488.1"/>
    <property type="molecule type" value="Genomic_DNA"/>
</dbReference>